<feature type="region of interest" description="Disordered" evidence="2">
    <location>
        <begin position="1"/>
        <end position="21"/>
    </location>
</feature>
<protein>
    <submittedName>
        <fullName evidence="4">Uncharacterized protein</fullName>
    </submittedName>
</protein>
<keyword evidence="3" id="KW-1185">Reference proteome</keyword>
<evidence type="ECO:0000256" key="1">
    <source>
        <dbReference type="SAM" id="Coils"/>
    </source>
</evidence>
<evidence type="ECO:0000313" key="4">
    <source>
        <dbReference type="WBParaSite" id="ACRNAN_scaffold1766.g15110.t1"/>
    </source>
</evidence>
<evidence type="ECO:0000313" key="3">
    <source>
        <dbReference type="Proteomes" id="UP000887540"/>
    </source>
</evidence>
<sequence>MNQDSYFNAASTSSNDEKISSLIKEKDRQKLARELQNLTSQINEAESKISLLSKETKFVKPVETRRQLEAKLALCLQKYQKREYKNYNERSSLENEIKEFKIKISKLPERKEKFETEEEFEEAYQKLQERQAMASEVEKNRRYLRQIQNAIFNHNQGPIT</sequence>
<feature type="coiled-coil region" evidence="1">
    <location>
        <begin position="28"/>
        <end position="55"/>
    </location>
</feature>
<reference evidence="4" key="1">
    <citation type="submission" date="2022-11" db="UniProtKB">
        <authorList>
            <consortium name="WormBaseParasite"/>
        </authorList>
    </citation>
    <scope>IDENTIFICATION</scope>
</reference>
<dbReference type="Proteomes" id="UP000887540">
    <property type="component" value="Unplaced"/>
</dbReference>
<dbReference type="WBParaSite" id="ACRNAN_scaffold1766.g15110.t1">
    <property type="protein sequence ID" value="ACRNAN_scaffold1766.g15110.t1"/>
    <property type="gene ID" value="ACRNAN_scaffold1766.g15110"/>
</dbReference>
<proteinExistence type="predicted"/>
<name>A0A914D1W2_9BILA</name>
<organism evidence="3 4">
    <name type="scientific">Acrobeloides nanus</name>
    <dbReference type="NCBI Taxonomy" id="290746"/>
    <lineage>
        <taxon>Eukaryota</taxon>
        <taxon>Metazoa</taxon>
        <taxon>Ecdysozoa</taxon>
        <taxon>Nematoda</taxon>
        <taxon>Chromadorea</taxon>
        <taxon>Rhabditida</taxon>
        <taxon>Tylenchina</taxon>
        <taxon>Cephalobomorpha</taxon>
        <taxon>Cephaloboidea</taxon>
        <taxon>Cephalobidae</taxon>
        <taxon>Acrobeloides</taxon>
    </lineage>
</organism>
<evidence type="ECO:0000256" key="2">
    <source>
        <dbReference type="SAM" id="MobiDB-lite"/>
    </source>
</evidence>
<feature type="compositionally biased region" description="Polar residues" evidence="2">
    <location>
        <begin position="1"/>
        <end position="14"/>
    </location>
</feature>
<dbReference type="AlphaFoldDB" id="A0A914D1W2"/>
<accession>A0A914D1W2</accession>
<keyword evidence="1" id="KW-0175">Coiled coil</keyword>